<dbReference type="Gene3D" id="1.10.10.60">
    <property type="entry name" value="Homeodomain-like"/>
    <property type="match status" value="1"/>
</dbReference>
<dbReference type="InterPro" id="IPR009057">
    <property type="entry name" value="Homeodomain-like_sf"/>
</dbReference>
<dbReference type="GO" id="GO:0000182">
    <property type="term" value="F:rDNA binding"/>
    <property type="evidence" value="ECO:0007669"/>
    <property type="project" value="TreeGrafter"/>
</dbReference>
<protein>
    <recommendedName>
        <fullName evidence="4">Myb-like domain-containing protein</fullName>
    </recommendedName>
</protein>
<dbReference type="STRING" id="1448321.A0A317WWD5"/>
<dbReference type="PANTHER" id="PTHR28079">
    <property type="entry name" value="RNA POLYMERASE I-SPECIFIC TRANSCRIPTION INITIATION FACTOR RRN5"/>
    <property type="match status" value="1"/>
</dbReference>
<feature type="compositionally biased region" description="Polar residues" evidence="1">
    <location>
        <begin position="790"/>
        <end position="800"/>
    </location>
</feature>
<dbReference type="EMBL" id="MSFL01000002">
    <property type="protein sequence ID" value="PWY90669.1"/>
    <property type="molecule type" value="Genomic_DNA"/>
</dbReference>
<dbReference type="AlphaFoldDB" id="A0A317WWD5"/>
<dbReference type="OrthoDB" id="2240312at2759"/>
<accession>A0A317WWD5</accession>
<proteinExistence type="predicted"/>
<feature type="compositionally biased region" description="Polar residues" evidence="1">
    <location>
        <begin position="43"/>
        <end position="52"/>
    </location>
</feature>
<feature type="region of interest" description="Disordered" evidence="1">
    <location>
        <begin position="27"/>
        <end position="52"/>
    </location>
</feature>
<feature type="compositionally biased region" description="Basic and acidic residues" evidence="1">
    <location>
        <begin position="492"/>
        <end position="515"/>
    </location>
</feature>
<dbReference type="GO" id="GO:0006361">
    <property type="term" value="P:transcription initiation at RNA polymerase I promoter"/>
    <property type="evidence" value="ECO:0007669"/>
    <property type="project" value="TreeGrafter"/>
</dbReference>
<gene>
    <name evidence="2" type="ORF">BO70DRAFT_358120</name>
</gene>
<evidence type="ECO:0000313" key="2">
    <source>
        <dbReference type="EMBL" id="PWY90669.1"/>
    </source>
</evidence>
<feature type="compositionally biased region" description="Basic and acidic residues" evidence="1">
    <location>
        <begin position="669"/>
        <end position="678"/>
    </location>
</feature>
<dbReference type="InterPro" id="IPR001005">
    <property type="entry name" value="SANT/Myb"/>
</dbReference>
<reference evidence="2 3" key="1">
    <citation type="submission" date="2016-12" db="EMBL/GenBank/DDBJ databases">
        <title>The genomes of Aspergillus section Nigri reveals drivers in fungal speciation.</title>
        <authorList>
            <consortium name="DOE Joint Genome Institute"/>
            <person name="Vesth T.C."/>
            <person name="Nybo J."/>
            <person name="Theobald S."/>
            <person name="Brandl J."/>
            <person name="Frisvad J.C."/>
            <person name="Nielsen K.F."/>
            <person name="Lyhne E.K."/>
            <person name="Kogle M.E."/>
            <person name="Kuo A."/>
            <person name="Riley R."/>
            <person name="Clum A."/>
            <person name="Nolan M."/>
            <person name="Lipzen A."/>
            <person name="Salamov A."/>
            <person name="Henrissat B."/>
            <person name="Wiebenga A."/>
            <person name="De Vries R.P."/>
            <person name="Grigoriev I.V."/>
            <person name="Mortensen U.H."/>
            <person name="Andersen M.R."/>
            <person name="Baker S.E."/>
        </authorList>
    </citation>
    <scope>NUCLEOTIDE SEQUENCE [LARGE SCALE GENOMIC DNA]</scope>
    <source>
        <strain evidence="2 3">CBS 117.55</strain>
    </source>
</reference>
<dbReference type="GO" id="GO:0042790">
    <property type="term" value="P:nucleolar large rRNA transcription by RNA polymerase I"/>
    <property type="evidence" value="ECO:0007669"/>
    <property type="project" value="InterPro"/>
</dbReference>
<evidence type="ECO:0008006" key="4">
    <source>
        <dbReference type="Google" id="ProtNLM"/>
    </source>
</evidence>
<organism evidence="2 3">
    <name type="scientific">Aspergillus heteromorphus CBS 117.55</name>
    <dbReference type="NCBI Taxonomy" id="1448321"/>
    <lineage>
        <taxon>Eukaryota</taxon>
        <taxon>Fungi</taxon>
        <taxon>Dikarya</taxon>
        <taxon>Ascomycota</taxon>
        <taxon>Pezizomycotina</taxon>
        <taxon>Eurotiomycetes</taxon>
        <taxon>Eurotiomycetidae</taxon>
        <taxon>Eurotiales</taxon>
        <taxon>Aspergillaceae</taxon>
        <taxon>Aspergillus</taxon>
        <taxon>Aspergillus subgen. Circumdati</taxon>
    </lineage>
</organism>
<dbReference type="Proteomes" id="UP000247233">
    <property type="component" value="Unassembled WGS sequence"/>
</dbReference>
<dbReference type="VEuPathDB" id="FungiDB:BO70DRAFT_358120"/>
<name>A0A317WWD5_9EURO</name>
<dbReference type="GeneID" id="37064454"/>
<sequence>MSSPILYEIEDDDDNDDADFQLDLEHAQTDGSLSDAPLDDANPSLSDTEPSQTIRTARRGITRDLELHDLKLAFARKSIDAYADILSKTIEGHAPVVVNAGGDNYNATQDGVVTWTPKEKEALYNALDRKGRDGIPEISRQIGTKSELEVQEHLRLLHKGLERQHLQERHTRTIVLGDVPAAAEISSRCCDALDTHAKIAALQEQETHDAVGKQKHQDLWIIDERIAKDLGHQTKAHGVDPSARSSAHVTAGLLNMKNWIRLSDRCFMNFGGARLEDNWVNVAYAGETPSMTADAFADFYALTVSITRRLVQSALFFASSRLRNMRETGRHKANVVKARDVETALNVLNMERDGSDFWVGVARRFCLKVKDYRHRKGWDAVDLEYDEVEEILSGIITFDPETGERSISPKRSLSRAPEDAEETAYSSDNESKMPSPPSSPLSSPIVSGDEQKQSLVTEDDHAEFVDQKMSQLEEAELWTLIGQSPPRSLAADIRKSESQDSHQKKPIGERKTKEEMADWRDRIFHRTEWEEYGSGLADLDEDLSGHRQKRRRLGQDSSRFVSVGHGKASGSAAERNSSVVLAHDEEEFDSAAEQIDSPGAHRPVLDRAMSVAETIPERYSIQPGTPEDEEFHSAAEQADGPAHHHRHSSELVDEVDADSHSTASQTDSPSHHDRHSSELMDEVEAGSDSAASQTSRPSTDHDSPDEWNEDAMSVDEPTPARHSIQATPEESQRDESPTSELASRLIRHLEDGQSGSWRTPRYADEDTDSEVISTPTRTMTRRRSVRLANKASSVSANSPSKRARSDSDEDYEDEVPSYSHGVSPLLASDASD</sequence>
<feature type="region of interest" description="Disordered" evidence="1">
    <location>
        <begin position="483"/>
        <end position="515"/>
    </location>
</feature>
<dbReference type="RefSeq" id="XP_025403112.1">
    <property type="nucleotide sequence ID" value="XM_025542217.1"/>
</dbReference>
<dbReference type="GO" id="GO:0000500">
    <property type="term" value="C:RNA polymerase I upstream activating factor complex"/>
    <property type="evidence" value="ECO:0007669"/>
    <property type="project" value="InterPro"/>
</dbReference>
<evidence type="ECO:0000256" key="1">
    <source>
        <dbReference type="SAM" id="MobiDB-lite"/>
    </source>
</evidence>
<evidence type="ECO:0000313" key="3">
    <source>
        <dbReference type="Proteomes" id="UP000247233"/>
    </source>
</evidence>
<dbReference type="CDD" id="cd00167">
    <property type="entry name" value="SANT"/>
    <property type="match status" value="1"/>
</dbReference>
<dbReference type="SUPFAM" id="SSF46689">
    <property type="entry name" value="Homeodomain-like"/>
    <property type="match status" value="1"/>
</dbReference>
<keyword evidence="3" id="KW-1185">Reference proteome</keyword>
<comment type="caution">
    <text evidence="2">The sequence shown here is derived from an EMBL/GenBank/DDBJ whole genome shotgun (WGS) entry which is preliminary data.</text>
</comment>
<dbReference type="InterPro" id="IPR039601">
    <property type="entry name" value="Rrn5"/>
</dbReference>
<feature type="region of interest" description="Disordered" evidence="1">
    <location>
        <begin position="402"/>
        <end position="455"/>
    </location>
</feature>
<feature type="region of interest" description="Disordered" evidence="1">
    <location>
        <begin position="534"/>
        <end position="832"/>
    </location>
</feature>
<dbReference type="PANTHER" id="PTHR28079:SF1">
    <property type="entry name" value="RNA POLYMERASE I-SPECIFIC TRANSCRIPTION INITIATION FACTOR RRN5"/>
    <property type="match status" value="1"/>
</dbReference>
<dbReference type="GO" id="GO:0001181">
    <property type="term" value="F:RNA polymerase I general transcription initiation factor activity"/>
    <property type="evidence" value="ECO:0007669"/>
    <property type="project" value="TreeGrafter"/>
</dbReference>